<protein>
    <submittedName>
        <fullName evidence="2">Acetyltransferase (GNAT) family protein</fullName>
    </submittedName>
</protein>
<dbReference type="Proteomes" id="UP000183255">
    <property type="component" value="Unassembled WGS sequence"/>
</dbReference>
<accession>A0A1G8HG48</accession>
<dbReference type="CDD" id="cd04301">
    <property type="entry name" value="NAT_SF"/>
    <property type="match status" value="1"/>
</dbReference>
<name>A0A1G8HG48_9CLOT</name>
<dbReference type="GO" id="GO:0016747">
    <property type="term" value="F:acyltransferase activity, transferring groups other than amino-acyl groups"/>
    <property type="evidence" value="ECO:0007669"/>
    <property type="project" value="InterPro"/>
</dbReference>
<organism evidence="2 3">
    <name type="scientific">Proteiniclasticum ruminis</name>
    <dbReference type="NCBI Taxonomy" id="398199"/>
    <lineage>
        <taxon>Bacteria</taxon>
        <taxon>Bacillati</taxon>
        <taxon>Bacillota</taxon>
        <taxon>Clostridia</taxon>
        <taxon>Eubacteriales</taxon>
        <taxon>Clostridiaceae</taxon>
        <taxon>Proteiniclasticum</taxon>
    </lineage>
</organism>
<dbReference type="EMBL" id="FNDZ01000001">
    <property type="protein sequence ID" value="SDI05654.1"/>
    <property type="molecule type" value="Genomic_DNA"/>
</dbReference>
<dbReference type="InterPro" id="IPR016181">
    <property type="entry name" value="Acyl_CoA_acyltransferase"/>
</dbReference>
<dbReference type="InterPro" id="IPR050276">
    <property type="entry name" value="MshD_Acetyltransferase"/>
</dbReference>
<dbReference type="PANTHER" id="PTHR43617:SF30">
    <property type="entry name" value="HISTONE ACETYLTRANSFERASE"/>
    <property type="match status" value="1"/>
</dbReference>
<dbReference type="Pfam" id="PF00583">
    <property type="entry name" value="Acetyltransf_1"/>
    <property type="match status" value="1"/>
</dbReference>
<evidence type="ECO:0000313" key="3">
    <source>
        <dbReference type="Proteomes" id="UP000183255"/>
    </source>
</evidence>
<dbReference type="AlphaFoldDB" id="A0A1G8HG48"/>
<proteinExistence type="predicted"/>
<dbReference type="PROSITE" id="PS51186">
    <property type="entry name" value="GNAT"/>
    <property type="match status" value="1"/>
</dbReference>
<dbReference type="PANTHER" id="PTHR43617">
    <property type="entry name" value="L-AMINO ACID N-ACETYLTRANSFERASE"/>
    <property type="match status" value="1"/>
</dbReference>
<keyword evidence="2" id="KW-0808">Transferase</keyword>
<sequence length="167" mass="19211">MFTIRKAAVSDAKNLGMIHALSWKKAYEGIVPKEILDKITPEKRAQFFKKALTLQWEEDYLLTVDDLPAGLLCLGKARDEDCKDTAGEIWGIYLHPDFYGQGYGRILLEYGLSELRHRGFLRAVLWVLKDNIHAIQFYEHIGFCKEGAEKDLFIGKPLTEVRYSMNL</sequence>
<reference evidence="2 3" key="1">
    <citation type="submission" date="2016-10" db="EMBL/GenBank/DDBJ databases">
        <authorList>
            <person name="de Groot N.N."/>
        </authorList>
    </citation>
    <scope>NUCLEOTIDE SEQUENCE [LARGE SCALE GENOMIC DNA]</scope>
    <source>
        <strain evidence="2 3">CGMCC 1.5058</strain>
    </source>
</reference>
<dbReference type="InterPro" id="IPR000182">
    <property type="entry name" value="GNAT_dom"/>
</dbReference>
<evidence type="ECO:0000313" key="2">
    <source>
        <dbReference type="EMBL" id="SDI05654.1"/>
    </source>
</evidence>
<dbReference type="RefSeq" id="WP_031573831.1">
    <property type="nucleotide sequence ID" value="NZ_FNDZ01000001.1"/>
</dbReference>
<gene>
    <name evidence="2" type="ORF">SAMN05421804_101574</name>
</gene>
<feature type="domain" description="N-acetyltransferase" evidence="1">
    <location>
        <begin position="2"/>
        <end position="167"/>
    </location>
</feature>
<dbReference type="SUPFAM" id="SSF55729">
    <property type="entry name" value="Acyl-CoA N-acyltransferases (Nat)"/>
    <property type="match status" value="1"/>
</dbReference>
<dbReference type="Gene3D" id="3.40.630.30">
    <property type="match status" value="1"/>
</dbReference>
<evidence type="ECO:0000259" key="1">
    <source>
        <dbReference type="PROSITE" id="PS51186"/>
    </source>
</evidence>